<accession>A0A6G1BM83</accession>
<reference evidence="1 2" key="1">
    <citation type="submission" date="2019-11" db="EMBL/GenBank/DDBJ databases">
        <title>Whole genome sequence of Oryza granulata.</title>
        <authorList>
            <person name="Li W."/>
        </authorList>
    </citation>
    <scope>NUCLEOTIDE SEQUENCE [LARGE SCALE GENOMIC DNA]</scope>
    <source>
        <strain evidence="2">cv. Menghai</strain>
        <tissue evidence="1">Leaf</tissue>
    </source>
</reference>
<evidence type="ECO:0000313" key="1">
    <source>
        <dbReference type="EMBL" id="KAF0889030.1"/>
    </source>
</evidence>
<protein>
    <submittedName>
        <fullName evidence="1">Uncharacterized protein</fullName>
    </submittedName>
</protein>
<comment type="caution">
    <text evidence="1">The sequence shown here is derived from an EMBL/GenBank/DDBJ whole genome shotgun (WGS) entry which is preliminary data.</text>
</comment>
<sequence length="128" mass="13959">MLGPWSGRARTAGGWWREAEWPTDDCGAARPREAAEQAGLAGGRARVAGWWLSELEWPAASHRELVWQRSPDPVEVGRALPRGQLISRTVELATTGVCQERVPQLEYAIEVVVVLGGTTEAESGELAR</sequence>
<dbReference type="EMBL" id="SPHZ02000012">
    <property type="protein sequence ID" value="KAF0889030.1"/>
    <property type="molecule type" value="Genomic_DNA"/>
</dbReference>
<name>A0A6G1BM83_9ORYZ</name>
<proteinExistence type="predicted"/>
<dbReference type="AlphaFoldDB" id="A0A6G1BM83"/>
<organism evidence="1 2">
    <name type="scientific">Oryza meyeriana var. granulata</name>
    <dbReference type="NCBI Taxonomy" id="110450"/>
    <lineage>
        <taxon>Eukaryota</taxon>
        <taxon>Viridiplantae</taxon>
        <taxon>Streptophyta</taxon>
        <taxon>Embryophyta</taxon>
        <taxon>Tracheophyta</taxon>
        <taxon>Spermatophyta</taxon>
        <taxon>Magnoliopsida</taxon>
        <taxon>Liliopsida</taxon>
        <taxon>Poales</taxon>
        <taxon>Poaceae</taxon>
        <taxon>BOP clade</taxon>
        <taxon>Oryzoideae</taxon>
        <taxon>Oryzeae</taxon>
        <taxon>Oryzinae</taxon>
        <taxon>Oryza</taxon>
        <taxon>Oryza meyeriana</taxon>
    </lineage>
</organism>
<evidence type="ECO:0000313" key="2">
    <source>
        <dbReference type="Proteomes" id="UP000479710"/>
    </source>
</evidence>
<dbReference type="Proteomes" id="UP000479710">
    <property type="component" value="Unassembled WGS sequence"/>
</dbReference>
<keyword evidence="2" id="KW-1185">Reference proteome</keyword>
<gene>
    <name evidence="1" type="ORF">E2562_021086</name>
</gene>